<dbReference type="Proteomes" id="UP001500571">
    <property type="component" value="Unassembled WGS sequence"/>
</dbReference>
<protein>
    <submittedName>
        <fullName evidence="3">SRPBCC family protein</fullName>
    </submittedName>
</protein>
<dbReference type="InterPro" id="IPR013538">
    <property type="entry name" value="ASHA1/2-like_C"/>
</dbReference>
<evidence type="ECO:0000259" key="2">
    <source>
        <dbReference type="Pfam" id="PF08327"/>
    </source>
</evidence>
<dbReference type="Pfam" id="PF08327">
    <property type="entry name" value="AHSA1"/>
    <property type="match status" value="1"/>
</dbReference>
<dbReference type="RefSeq" id="WP_344043509.1">
    <property type="nucleotide sequence ID" value="NZ_BAAAPB010000001.1"/>
</dbReference>
<proteinExistence type="inferred from homology"/>
<evidence type="ECO:0000256" key="1">
    <source>
        <dbReference type="ARBA" id="ARBA00006817"/>
    </source>
</evidence>
<feature type="domain" description="Activator of Hsp90 ATPase homologue 1/2-like C-terminal" evidence="2">
    <location>
        <begin position="27"/>
        <end position="161"/>
    </location>
</feature>
<gene>
    <name evidence="3" type="ORF">GCM10009798_12480</name>
</gene>
<dbReference type="SUPFAM" id="SSF55961">
    <property type="entry name" value="Bet v1-like"/>
    <property type="match status" value="1"/>
</dbReference>
<sequence length="165" mass="18491">MTTTTRRETEIEAAKDVPTITITREFDAPRELVFRAWTDPELVVQWLGPKASRMRVTHWDCRTGGSWAYVDGRDGDPEYAAFYGSFHEVREPARLVQTFTWAGAPDGVSLETLTLEELPGGRTRSVAVSVVETFEIRDMILSSGMSTGVIEGYEKLDELLGTERS</sequence>
<organism evidence="3 4">
    <name type="scientific">Nocardioides panacihumi</name>
    <dbReference type="NCBI Taxonomy" id="400774"/>
    <lineage>
        <taxon>Bacteria</taxon>
        <taxon>Bacillati</taxon>
        <taxon>Actinomycetota</taxon>
        <taxon>Actinomycetes</taxon>
        <taxon>Propionibacteriales</taxon>
        <taxon>Nocardioidaceae</taxon>
        <taxon>Nocardioides</taxon>
    </lineage>
</organism>
<dbReference type="EMBL" id="BAAAPB010000001">
    <property type="protein sequence ID" value="GAA1954779.1"/>
    <property type="molecule type" value="Genomic_DNA"/>
</dbReference>
<accession>A0ABN2QLT9</accession>
<reference evidence="3 4" key="1">
    <citation type="journal article" date="2019" name="Int. J. Syst. Evol. Microbiol.">
        <title>The Global Catalogue of Microorganisms (GCM) 10K type strain sequencing project: providing services to taxonomists for standard genome sequencing and annotation.</title>
        <authorList>
            <consortium name="The Broad Institute Genomics Platform"/>
            <consortium name="The Broad Institute Genome Sequencing Center for Infectious Disease"/>
            <person name="Wu L."/>
            <person name="Ma J."/>
        </authorList>
    </citation>
    <scope>NUCLEOTIDE SEQUENCE [LARGE SCALE GENOMIC DNA]</scope>
    <source>
        <strain evidence="3 4">JCM 15309</strain>
    </source>
</reference>
<evidence type="ECO:0000313" key="3">
    <source>
        <dbReference type="EMBL" id="GAA1954779.1"/>
    </source>
</evidence>
<evidence type="ECO:0000313" key="4">
    <source>
        <dbReference type="Proteomes" id="UP001500571"/>
    </source>
</evidence>
<dbReference type="Gene3D" id="3.30.530.20">
    <property type="match status" value="1"/>
</dbReference>
<dbReference type="CDD" id="cd07826">
    <property type="entry name" value="SRPBCC_CalC_Aha1-like_9"/>
    <property type="match status" value="1"/>
</dbReference>
<comment type="caution">
    <text evidence="3">The sequence shown here is derived from an EMBL/GenBank/DDBJ whole genome shotgun (WGS) entry which is preliminary data.</text>
</comment>
<dbReference type="InterPro" id="IPR023393">
    <property type="entry name" value="START-like_dom_sf"/>
</dbReference>
<name>A0ABN2QLT9_9ACTN</name>
<keyword evidence="4" id="KW-1185">Reference proteome</keyword>
<comment type="similarity">
    <text evidence="1">Belongs to the AHA1 family.</text>
</comment>